<accession>A0A2N5SXW8</accession>
<proteinExistence type="predicted"/>
<dbReference type="EMBL" id="PGCI01000739">
    <property type="protein sequence ID" value="PLW18086.1"/>
    <property type="molecule type" value="Genomic_DNA"/>
</dbReference>
<reference evidence="1 2" key="1">
    <citation type="submission" date="2017-11" db="EMBL/GenBank/DDBJ databases">
        <title>De novo assembly and phasing of dikaryotic genomes from two isolates of Puccinia coronata f. sp. avenae, the causal agent of oat crown rust.</title>
        <authorList>
            <person name="Miller M.E."/>
            <person name="Zhang Y."/>
            <person name="Omidvar V."/>
            <person name="Sperschneider J."/>
            <person name="Schwessinger B."/>
            <person name="Raley C."/>
            <person name="Palmer J.M."/>
            <person name="Garnica D."/>
            <person name="Upadhyaya N."/>
            <person name="Rathjen J."/>
            <person name="Taylor J.M."/>
            <person name="Park R.F."/>
            <person name="Dodds P.N."/>
            <person name="Hirsch C.D."/>
            <person name="Kianian S.F."/>
            <person name="Figueroa M."/>
        </authorList>
    </citation>
    <scope>NUCLEOTIDE SEQUENCE [LARGE SCALE GENOMIC DNA]</scope>
    <source>
        <strain evidence="1">12SD80</strain>
    </source>
</reference>
<dbReference type="AlphaFoldDB" id="A0A2N5SXW8"/>
<comment type="caution">
    <text evidence="1">The sequence shown here is derived from an EMBL/GenBank/DDBJ whole genome shotgun (WGS) entry which is preliminary data.</text>
</comment>
<gene>
    <name evidence="1" type="ORF">PCASD_16125</name>
</gene>
<organism evidence="1 2">
    <name type="scientific">Puccinia coronata f. sp. avenae</name>
    <dbReference type="NCBI Taxonomy" id="200324"/>
    <lineage>
        <taxon>Eukaryota</taxon>
        <taxon>Fungi</taxon>
        <taxon>Dikarya</taxon>
        <taxon>Basidiomycota</taxon>
        <taxon>Pucciniomycotina</taxon>
        <taxon>Pucciniomycetes</taxon>
        <taxon>Pucciniales</taxon>
        <taxon>Pucciniaceae</taxon>
        <taxon>Puccinia</taxon>
    </lineage>
</organism>
<protein>
    <submittedName>
        <fullName evidence="1">Uncharacterized protein</fullName>
    </submittedName>
</protein>
<evidence type="ECO:0000313" key="1">
    <source>
        <dbReference type="EMBL" id="PLW18086.1"/>
    </source>
</evidence>
<sequence length="262" mass="29463">MVHSQCPKPACASYYILYIEHGTAHFVFEQVSTWLPKLSYKIARLFASSSQIGSMEASSWVQYSFGFHMKLQMISFVTYNNISPRNAQDLYFAGTVSAHLQPRGVANQGDQVCVFVLARSTGSKSTLNPIDQDKKALQYFQTEYPKLEFGNFGSFDQLTLLRQSIAYLVGQKTTPPKLLKLWSNELVKISKREPTGEQNTYRIGTNRNFQMACHFGIGRYSHLTPVSATICVSFTTKLRTNVVTAALQKVQLFLTPLRCDAG</sequence>
<dbReference type="Proteomes" id="UP000235392">
    <property type="component" value="Unassembled WGS sequence"/>
</dbReference>
<name>A0A2N5SXW8_9BASI</name>
<evidence type="ECO:0000313" key="2">
    <source>
        <dbReference type="Proteomes" id="UP000235392"/>
    </source>
</evidence>